<dbReference type="EnsemblMetazoa" id="XM_038207243.1">
    <property type="protein sequence ID" value="XP_038063171.1"/>
    <property type="gene ID" value="LOC119733879"/>
</dbReference>
<evidence type="ECO:0000256" key="1">
    <source>
        <dbReference type="SAM" id="MobiDB-lite"/>
    </source>
</evidence>
<evidence type="ECO:0000313" key="3">
    <source>
        <dbReference type="EnsemblMetazoa" id="XP_038063171.1"/>
    </source>
</evidence>
<dbReference type="Pfam" id="PF01057">
    <property type="entry name" value="Parvo_NS1"/>
    <property type="match status" value="1"/>
</dbReference>
<feature type="domain" description="Parvovirus non-structural protein 1 helicase" evidence="2">
    <location>
        <begin position="316"/>
        <end position="427"/>
    </location>
</feature>
<dbReference type="RefSeq" id="XP_038063171.1">
    <property type="nucleotide sequence ID" value="XM_038207243.1"/>
</dbReference>
<feature type="compositionally biased region" description="Low complexity" evidence="1">
    <location>
        <begin position="630"/>
        <end position="646"/>
    </location>
</feature>
<dbReference type="InterPro" id="IPR001257">
    <property type="entry name" value="Parvovirus_NS1_helicase"/>
</dbReference>
<dbReference type="GeneID" id="119733879"/>
<organism evidence="3 4">
    <name type="scientific">Patiria miniata</name>
    <name type="common">Bat star</name>
    <name type="synonym">Asterina miniata</name>
    <dbReference type="NCBI Taxonomy" id="46514"/>
    <lineage>
        <taxon>Eukaryota</taxon>
        <taxon>Metazoa</taxon>
        <taxon>Echinodermata</taxon>
        <taxon>Eleutherozoa</taxon>
        <taxon>Asterozoa</taxon>
        <taxon>Asteroidea</taxon>
        <taxon>Valvatacea</taxon>
        <taxon>Valvatida</taxon>
        <taxon>Asterinidae</taxon>
        <taxon>Patiria</taxon>
    </lineage>
</organism>
<dbReference type="Gene3D" id="3.40.50.300">
    <property type="entry name" value="P-loop containing nucleotide triphosphate hydrolases"/>
    <property type="match status" value="1"/>
</dbReference>
<dbReference type="GO" id="GO:0019079">
    <property type="term" value="P:viral genome replication"/>
    <property type="evidence" value="ECO:0007669"/>
    <property type="project" value="InterPro"/>
</dbReference>
<dbReference type="SUPFAM" id="SSF52540">
    <property type="entry name" value="P-loop containing nucleoside triphosphate hydrolases"/>
    <property type="match status" value="1"/>
</dbReference>
<dbReference type="Proteomes" id="UP000887568">
    <property type="component" value="Unplaced"/>
</dbReference>
<dbReference type="OrthoDB" id="8008816at2759"/>
<feature type="region of interest" description="Disordered" evidence="1">
    <location>
        <begin position="504"/>
        <end position="536"/>
    </location>
</feature>
<sequence>MAQAMINARLSTVKQSAELHGTGKHPPAKKARPSLEFSTVHKTGVIVQRINPHADVPVAAILELCKAELGDFQYAIYEHDPAKGGGGLACKVRGLHLNMVVMSSSAWRDSWRVRQLLKRVKAACCEMHGVAIRDPKAMIAYLSIPPRTVIYEHLPEKRSEIDPIFRITPTEDEIDQMRTVKMMTRGTADEPKGKYPDGGEYATKTDLQVLMDLMSKWSPRSSNDFVTRVMRYESPQVKARVEKLYFQANWRDRFTKARLLTQMGCLENDMEMLESTWEQNNPPPPKYHTVEESVYLVARWCTHQGILLNFLVNDVTAVMDRTTPKKNCLALIGESNAGKTWLVNSLVDLAVHVGEISQGSGGYVFMWQECVDKRMIVLNEPYLDACVIEKAKIVLEGQETMVPVKHQAEAFLARTPVFATANHPLWRFAVSEQEAVRNRCFVYKNLRAFPLLADYSRRCHPLVWRALREPIDNEAASERSSSRGSPTTKEVCFSVSPLELARLQSPPSVLSQSPSSELTDAVPRTPTSRKPGRVPPLILPQARFNMTEQRWSSDESEPALSPTPQDIKPVLVPTTLPCTYTPGSVIDLCSSSSSSDIPCGQRCAFPRDLATYNNSCNEAIEDRTLDRPVSDFSAPSPDSSDLFSDGSSGGDGSRVTTLSERADKLELDRLCAASEAADLASSLTPDNLPSTSAMATLRDNERRKRGNDSRTYDLLTEACRVLNNTSPDSLHTEFRDHIEL</sequence>
<feature type="compositionally biased region" description="Low complexity" evidence="1">
    <location>
        <begin position="504"/>
        <end position="516"/>
    </location>
</feature>
<accession>A0A914AI05</accession>
<reference evidence="3" key="1">
    <citation type="submission" date="2022-11" db="UniProtKB">
        <authorList>
            <consortium name="EnsemblMetazoa"/>
        </authorList>
    </citation>
    <scope>IDENTIFICATION</scope>
</reference>
<keyword evidence="4" id="KW-1185">Reference proteome</keyword>
<dbReference type="InterPro" id="IPR027417">
    <property type="entry name" value="P-loop_NTPase"/>
</dbReference>
<evidence type="ECO:0000259" key="2">
    <source>
        <dbReference type="Pfam" id="PF01057"/>
    </source>
</evidence>
<evidence type="ECO:0000313" key="4">
    <source>
        <dbReference type="Proteomes" id="UP000887568"/>
    </source>
</evidence>
<protein>
    <recommendedName>
        <fullName evidence="2">Parvovirus non-structural protein 1 helicase domain-containing protein</fullName>
    </recommendedName>
</protein>
<dbReference type="AlphaFoldDB" id="A0A914AI05"/>
<feature type="region of interest" description="Disordered" evidence="1">
    <location>
        <begin position="627"/>
        <end position="656"/>
    </location>
</feature>
<proteinExistence type="predicted"/>
<name>A0A914AI05_PATMI</name>